<dbReference type="EMBL" id="GGEC01068394">
    <property type="protein sequence ID" value="MBX48878.1"/>
    <property type="molecule type" value="Transcribed_RNA"/>
</dbReference>
<reference evidence="1" key="1">
    <citation type="submission" date="2018-02" db="EMBL/GenBank/DDBJ databases">
        <title>Rhizophora mucronata_Transcriptome.</title>
        <authorList>
            <person name="Meera S.P."/>
            <person name="Sreeshan A."/>
            <person name="Augustine A."/>
        </authorList>
    </citation>
    <scope>NUCLEOTIDE SEQUENCE</scope>
    <source>
        <tissue evidence="1">Leaf</tissue>
    </source>
</reference>
<sequence>MINKRQELGQKLKIAVGCQQHHLLDT</sequence>
<proteinExistence type="predicted"/>
<accession>A0A2P2P2B1</accession>
<evidence type="ECO:0000313" key="1">
    <source>
        <dbReference type="EMBL" id="MBX48878.1"/>
    </source>
</evidence>
<name>A0A2P2P2B1_RHIMU</name>
<protein>
    <submittedName>
        <fullName evidence="1">Uncharacterized protein</fullName>
    </submittedName>
</protein>
<dbReference type="AlphaFoldDB" id="A0A2P2P2B1"/>
<organism evidence="1">
    <name type="scientific">Rhizophora mucronata</name>
    <name type="common">Asiatic mangrove</name>
    <dbReference type="NCBI Taxonomy" id="61149"/>
    <lineage>
        <taxon>Eukaryota</taxon>
        <taxon>Viridiplantae</taxon>
        <taxon>Streptophyta</taxon>
        <taxon>Embryophyta</taxon>
        <taxon>Tracheophyta</taxon>
        <taxon>Spermatophyta</taxon>
        <taxon>Magnoliopsida</taxon>
        <taxon>eudicotyledons</taxon>
        <taxon>Gunneridae</taxon>
        <taxon>Pentapetalae</taxon>
        <taxon>rosids</taxon>
        <taxon>fabids</taxon>
        <taxon>Malpighiales</taxon>
        <taxon>Rhizophoraceae</taxon>
        <taxon>Rhizophora</taxon>
    </lineage>
</organism>